<evidence type="ECO:0000313" key="8">
    <source>
        <dbReference type="Proteomes" id="UP000644693"/>
    </source>
</evidence>
<dbReference type="EMBL" id="BMYM01000002">
    <property type="protein sequence ID" value="GHD35282.1"/>
    <property type="molecule type" value="Genomic_DNA"/>
</dbReference>
<dbReference type="Pfam" id="PF08281">
    <property type="entry name" value="Sigma70_r4_2"/>
    <property type="match status" value="1"/>
</dbReference>
<keyword evidence="2" id="KW-0805">Transcription regulation</keyword>
<gene>
    <name evidence="7" type="ORF">GCM10007053_21990</name>
</gene>
<evidence type="ECO:0000256" key="3">
    <source>
        <dbReference type="ARBA" id="ARBA00023082"/>
    </source>
</evidence>
<keyword evidence="3" id="KW-0731">Sigma factor</keyword>
<dbReference type="NCBIfam" id="TIGR02937">
    <property type="entry name" value="sigma70-ECF"/>
    <property type="match status" value="1"/>
</dbReference>
<reference evidence="7" key="2">
    <citation type="submission" date="2020-09" db="EMBL/GenBank/DDBJ databases">
        <authorList>
            <person name="Sun Q."/>
            <person name="Kim S."/>
        </authorList>
    </citation>
    <scope>NUCLEOTIDE SEQUENCE</scope>
    <source>
        <strain evidence="7">KCTC 23430</strain>
    </source>
</reference>
<evidence type="ECO:0000259" key="6">
    <source>
        <dbReference type="Pfam" id="PF08281"/>
    </source>
</evidence>
<dbReference type="InterPro" id="IPR007627">
    <property type="entry name" value="RNA_pol_sigma70_r2"/>
</dbReference>
<dbReference type="SUPFAM" id="SSF88946">
    <property type="entry name" value="Sigma2 domain of RNA polymerase sigma factors"/>
    <property type="match status" value="1"/>
</dbReference>
<dbReference type="GO" id="GO:0016987">
    <property type="term" value="F:sigma factor activity"/>
    <property type="evidence" value="ECO:0007669"/>
    <property type="project" value="UniProtKB-KW"/>
</dbReference>
<keyword evidence="8" id="KW-1185">Reference proteome</keyword>
<dbReference type="RefSeq" id="WP_229802713.1">
    <property type="nucleotide sequence ID" value="NZ_BMYM01000002.1"/>
</dbReference>
<sequence>MSDEDKNRFLATMVDEHGTALEKYLSRKLDSPDDAAEVAQEAYLRLHRLEAPQELDNARAFLFQVATNLAVDQLRRRSLHFRFLKTEKAYSVEGEPQDLNAATASPEQIIGARQKLRAIYRAVDDMPVKVKQAFLLHRRSGMSYNDIAEEMQVSVSSVEKYILQALKLCRARLSAAFPPDDDPTEG</sequence>
<feature type="domain" description="RNA polymerase sigma factor 70 region 4 type 2" evidence="6">
    <location>
        <begin position="117"/>
        <end position="169"/>
    </location>
</feature>
<reference evidence="7" key="1">
    <citation type="journal article" date="2014" name="Int. J. Syst. Evol. Microbiol.">
        <title>Complete genome sequence of Corynebacterium casei LMG S-19264T (=DSM 44701T), isolated from a smear-ripened cheese.</title>
        <authorList>
            <consortium name="US DOE Joint Genome Institute (JGI-PGF)"/>
            <person name="Walter F."/>
            <person name="Albersmeier A."/>
            <person name="Kalinowski J."/>
            <person name="Ruckert C."/>
        </authorList>
    </citation>
    <scope>NUCLEOTIDE SEQUENCE</scope>
    <source>
        <strain evidence="7">KCTC 23430</strain>
    </source>
</reference>
<accession>A0A918XJR9</accession>
<dbReference type="InterPro" id="IPR013325">
    <property type="entry name" value="RNA_pol_sigma_r2"/>
</dbReference>
<dbReference type="Gene3D" id="1.10.1740.10">
    <property type="match status" value="1"/>
</dbReference>
<comment type="caution">
    <text evidence="7">The sequence shown here is derived from an EMBL/GenBank/DDBJ whole genome shotgun (WGS) entry which is preliminary data.</text>
</comment>
<dbReference type="InterPro" id="IPR036388">
    <property type="entry name" value="WH-like_DNA-bd_sf"/>
</dbReference>
<dbReference type="PANTHER" id="PTHR43133:SF63">
    <property type="entry name" value="RNA POLYMERASE SIGMA FACTOR FECI-RELATED"/>
    <property type="match status" value="1"/>
</dbReference>
<evidence type="ECO:0000256" key="1">
    <source>
        <dbReference type="ARBA" id="ARBA00010641"/>
    </source>
</evidence>
<evidence type="ECO:0000259" key="5">
    <source>
        <dbReference type="Pfam" id="PF04542"/>
    </source>
</evidence>
<dbReference type="PANTHER" id="PTHR43133">
    <property type="entry name" value="RNA POLYMERASE ECF-TYPE SIGMA FACTO"/>
    <property type="match status" value="1"/>
</dbReference>
<proteinExistence type="inferred from homology"/>
<dbReference type="AlphaFoldDB" id="A0A918XJR9"/>
<evidence type="ECO:0000256" key="4">
    <source>
        <dbReference type="ARBA" id="ARBA00023163"/>
    </source>
</evidence>
<dbReference type="GO" id="GO:0006352">
    <property type="term" value="P:DNA-templated transcription initiation"/>
    <property type="evidence" value="ECO:0007669"/>
    <property type="project" value="InterPro"/>
</dbReference>
<dbReference type="InterPro" id="IPR014284">
    <property type="entry name" value="RNA_pol_sigma-70_dom"/>
</dbReference>
<name>A0A918XJR9_9GAMM</name>
<evidence type="ECO:0000313" key="7">
    <source>
        <dbReference type="EMBL" id="GHD35282.1"/>
    </source>
</evidence>
<protein>
    <submittedName>
        <fullName evidence="7">RNA polymerase sigma factor</fullName>
    </submittedName>
</protein>
<dbReference type="GO" id="GO:0003677">
    <property type="term" value="F:DNA binding"/>
    <property type="evidence" value="ECO:0007669"/>
    <property type="project" value="InterPro"/>
</dbReference>
<dbReference type="InterPro" id="IPR013249">
    <property type="entry name" value="RNA_pol_sigma70_r4_t2"/>
</dbReference>
<dbReference type="Gene3D" id="1.10.10.10">
    <property type="entry name" value="Winged helix-like DNA-binding domain superfamily/Winged helix DNA-binding domain"/>
    <property type="match status" value="1"/>
</dbReference>
<keyword evidence="4" id="KW-0804">Transcription</keyword>
<comment type="similarity">
    <text evidence="1">Belongs to the sigma-70 factor family. ECF subfamily.</text>
</comment>
<organism evidence="7 8">
    <name type="scientific">Parahalioglobus pacificus</name>
    <dbReference type="NCBI Taxonomy" id="930806"/>
    <lineage>
        <taxon>Bacteria</taxon>
        <taxon>Pseudomonadati</taxon>
        <taxon>Pseudomonadota</taxon>
        <taxon>Gammaproteobacteria</taxon>
        <taxon>Cellvibrionales</taxon>
        <taxon>Halieaceae</taxon>
        <taxon>Parahalioglobus</taxon>
    </lineage>
</organism>
<dbReference type="Pfam" id="PF04542">
    <property type="entry name" value="Sigma70_r2"/>
    <property type="match status" value="1"/>
</dbReference>
<dbReference type="Proteomes" id="UP000644693">
    <property type="component" value="Unassembled WGS sequence"/>
</dbReference>
<dbReference type="InterPro" id="IPR013324">
    <property type="entry name" value="RNA_pol_sigma_r3/r4-like"/>
</dbReference>
<feature type="domain" description="RNA polymerase sigma-70 region 2" evidence="5">
    <location>
        <begin position="13"/>
        <end position="78"/>
    </location>
</feature>
<evidence type="ECO:0000256" key="2">
    <source>
        <dbReference type="ARBA" id="ARBA00023015"/>
    </source>
</evidence>
<dbReference type="InterPro" id="IPR039425">
    <property type="entry name" value="RNA_pol_sigma-70-like"/>
</dbReference>
<dbReference type="SUPFAM" id="SSF88659">
    <property type="entry name" value="Sigma3 and sigma4 domains of RNA polymerase sigma factors"/>
    <property type="match status" value="1"/>
</dbReference>